<evidence type="ECO:0000313" key="7">
    <source>
        <dbReference type="EMBL" id="TWG13871.1"/>
    </source>
</evidence>
<gene>
    <name evidence="7" type="ORF">FHX34_104159</name>
</gene>
<keyword evidence="2" id="KW-0784">Thiamine biosynthesis</keyword>
<proteinExistence type="predicted"/>
<dbReference type="GO" id="GO:0009229">
    <property type="term" value="P:thiamine diphosphate biosynthetic process"/>
    <property type="evidence" value="ECO:0007669"/>
    <property type="project" value="UniProtKB-UniPathway"/>
</dbReference>
<accession>A0A561VQK1</accession>
<dbReference type="PANTHER" id="PTHR13847">
    <property type="entry name" value="SARCOSINE DEHYDROGENASE-RELATED"/>
    <property type="match status" value="1"/>
</dbReference>
<evidence type="ECO:0000256" key="5">
    <source>
        <dbReference type="ARBA" id="ARBA00050018"/>
    </source>
</evidence>
<dbReference type="EC" id="1.4.3.19" evidence="5"/>
<dbReference type="Proteomes" id="UP000320239">
    <property type="component" value="Unassembled WGS sequence"/>
</dbReference>
<dbReference type="GO" id="GO:0005737">
    <property type="term" value="C:cytoplasm"/>
    <property type="evidence" value="ECO:0007669"/>
    <property type="project" value="TreeGrafter"/>
</dbReference>
<dbReference type="Gene3D" id="3.50.50.60">
    <property type="entry name" value="FAD/NAD(P)-binding domain"/>
    <property type="match status" value="1"/>
</dbReference>
<dbReference type="EMBL" id="VIWY01000004">
    <property type="protein sequence ID" value="TWG13871.1"/>
    <property type="molecule type" value="Genomic_DNA"/>
</dbReference>
<keyword evidence="8" id="KW-1185">Reference proteome</keyword>
<evidence type="ECO:0000256" key="1">
    <source>
        <dbReference type="ARBA" id="ARBA00004948"/>
    </source>
</evidence>
<dbReference type="RefSeq" id="WP_122976252.1">
    <property type="nucleotide sequence ID" value="NZ_BOMX01000057.1"/>
</dbReference>
<evidence type="ECO:0000256" key="4">
    <source>
        <dbReference type="ARBA" id="ARBA00049872"/>
    </source>
</evidence>
<name>A0A561VQK1_ACTTI</name>
<dbReference type="PANTHER" id="PTHR13847:SF289">
    <property type="entry name" value="GLYCINE OXIDASE"/>
    <property type="match status" value="1"/>
</dbReference>
<evidence type="ECO:0000256" key="2">
    <source>
        <dbReference type="ARBA" id="ARBA00022977"/>
    </source>
</evidence>
<dbReference type="InterPro" id="IPR036188">
    <property type="entry name" value="FAD/NAD-bd_sf"/>
</dbReference>
<dbReference type="GO" id="GO:0009228">
    <property type="term" value="P:thiamine biosynthetic process"/>
    <property type="evidence" value="ECO:0007669"/>
    <property type="project" value="UniProtKB-KW"/>
</dbReference>
<comment type="catalytic activity">
    <reaction evidence="4">
        <text>glycine + O2 + H2O = glyoxylate + H2O2 + NH4(+)</text>
        <dbReference type="Rhea" id="RHEA:11532"/>
        <dbReference type="ChEBI" id="CHEBI:15377"/>
        <dbReference type="ChEBI" id="CHEBI:15379"/>
        <dbReference type="ChEBI" id="CHEBI:16240"/>
        <dbReference type="ChEBI" id="CHEBI:28938"/>
        <dbReference type="ChEBI" id="CHEBI:36655"/>
        <dbReference type="ChEBI" id="CHEBI:57305"/>
        <dbReference type="EC" id="1.4.3.19"/>
    </reaction>
</comment>
<dbReference type="InterPro" id="IPR012727">
    <property type="entry name" value="Gly_oxidase_ThiO"/>
</dbReference>
<keyword evidence="3" id="KW-0560">Oxidoreductase</keyword>
<feature type="domain" description="FAD dependent oxidoreductase" evidence="6">
    <location>
        <begin position="3"/>
        <end position="318"/>
    </location>
</feature>
<evidence type="ECO:0000259" key="6">
    <source>
        <dbReference type="Pfam" id="PF01266"/>
    </source>
</evidence>
<sequence length="340" mass="35557">MSIAIVGGGIIGLAIAEELDRRGAGCTVYDAAGPGDEGAWHVSGGMIAAGRESAFEHPQLARLLATSARMWPEFADNLGADVGYDRAGSLGLALTADDVAIAQRVWRVQDVPVLRGERLRALEPALSPRVRIGVHAPDECQVDPRRVMAVLRERLAGRIVSKRIGTLDEVDADTVVVAAGCGTAALTGLPVRPVKGQVLRLRGEPGLLRHVITGFADGRFVYLVPRASGEVVVGATQEERGDFAVTAGGVHELLRAALDLVPGLSEFELAEVAAGHRPGTPDNAPLLGRLDDRVVVASGHHRSGVLLAPVTARLIADLVLTGSADPMLDDFAPGRFGCAS</sequence>
<evidence type="ECO:0000256" key="3">
    <source>
        <dbReference type="ARBA" id="ARBA00023002"/>
    </source>
</evidence>
<dbReference type="SUPFAM" id="SSF54373">
    <property type="entry name" value="FAD-linked reductases, C-terminal domain"/>
    <property type="match status" value="1"/>
</dbReference>
<dbReference type="SUPFAM" id="SSF51905">
    <property type="entry name" value="FAD/NAD(P)-binding domain"/>
    <property type="match status" value="1"/>
</dbReference>
<dbReference type="Pfam" id="PF01266">
    <property type="entry name" value="DAO"/>
    <property type="match status" value="1"/>
</dbReference>
<dbReference type="AlphaFoldDB" id="A0A561VQK1"/>
<organism evidence="7 8">
    <name type="scientific">Actinoplanes teichomyceticus</name>
    <dbReference type="NCBI Taxonomy" id="1867"/>
    <lineage>
        <taxon>Bacteria</taxon>
        <taxon>Bacillati</taxon>
        <taxon>Actinomycetota</taxon>
        <taxon>Actinomycetes</taxon>
        <taxon>Micromonosporales</taxon>
        <taxon>Micromonosporaceae</taxon>
        <taxon>Actinoplanes</taxon>
    </lineage>
</organism>
<protein>
    <recommendedName>
        <fullName evidence="5">glycine oxidase</fullName>
        <ecNumber evidence="5">1.4.3.19</ecNumber>
    </recommendedName>
</protein>
<dbReference type="OrthoDB" id="3214401at2"/>
<comment type="pathway">
    <text evidence="1">Cofactor biosynthesis; thiamine diphosphate biosynthesis.</text>
</comment>
<dbReference type="Gene3D" id="3.30.9.10">
    <property type="entry name" value="D-Amino Acid Oxidase, subunit A, domain 2"/>
    <property type="match status" value="1"/>
</dbReference>
<dbReference type="NCBIfam" id="TIGR02352">
    <property type="entry name" value="thiamin_ThiO"/>
    <property type="match status" value="1"/>
</dbReference>
<dbReference type="GO" id="GO:0050660">
    <property type="term" value="F:flavin adenine dinucleotide binding"/>
    <property type="evidence" value="ECO:0007669"/>
    <property type="project" value="InterPro"/>
</dbReference>
<dbReference type="InterPro" id="IPR006076">
    <property type="entry name" value="FAD-dep_OxRdtase"/>
</dbReference>
<dbReference type="GO" id="GO:0043799">
    <property type="term" value="F:glycine oxidase activity"/>
    <property type="evidence" value="ECO:0007669"/>
    <property type="project" value="UniProtKB-EC"/>
</dbReference>
<evidence type="ECO:0000313" key="8">
    <source>
        <dbReference type="Proteomes" id="UP000320239"/>
    </source>
</evidence>
<dbReference type="UniPathway" id="UPA00060"/>
<reference evidence="7 8" key="1">
    <citation type="submission" date="2019-06" db="EMBL/GenBank/DDBJ databases">
        <title>Sequencing the genomes of 1000 actinobacteria strains.</title>
        <authorList>
            <person name="Klenk H.-P."/>
        </authorList>
    </citation>
    <scope>NUCLEOTIDE SEQUENCE [LARGE SCALE GENOMIC DNA]</scope>
    <source>
        <strain evidence="7 8">DSM 43866</strain>
    </source>
</reference>
<comment type="caution">
    <text evidence="7">The sequence shown here is derived from an EMBL/GenBank/DDBJ whole genome shotgun (WGS) entry which is preliminary data.</text>
</comment>